<organism evidence="1">
    <name type="scientific">bioreactor metagenome</name>
    <dbReference type="NCBI Taxonomy" id="1076179"/>
    <lineage>
        <taxon>unclassified sequences</taxon>
        <taxon>metagenomes</taxon>
        <taxon>ecological metagenomes</taxon>
    </lineage>
</organism>
<sequence>MHRVRFFEFLGEKLNQQPQAITKKDGLHPNRMKPVFFLEYFHDNGQNNWIAFRFLKNIAT</sequence>
<dbReference type="EMBL" id="VSSQ01037569">
    <property type="protein sequence ID" value="MPM90291.1"/>
    <property type="molecule type" value="Genomic_DNA"/>
</dbReference>
<name>A0A645DM22_9ZZZZ</name>
<reference evidence="1" key="1">
    <citation type="submission" date="2019-08" db="EMBL/GenBank/DDBJ databases">
        <authorList>
            <person name="Kucharzyk K."/>
            <person name="Murdoch R.W."/>
            <person name="Higgins S."/>
            <person name="Loffler F."/>
        </authorList>
    </citation>
    <scope>NUCLEOTIDE SEQUENCE</scope>
</reference>
<proteinExistence type="predicted"/>
<gene>
    <name evidence="1" type="ORF">SDC9_137412</name>
</gene>
<protein>
    <submittedName>
        <fullName evidence="1">Uncharacterized protein</fullName>
    </submittedName>
</protein>
<comment type="caution">
    <text evidence="1">The sequence shown here is derived from an EMBL/GenBank/DDBJ whole genome shotgun (WGS) entry which is preliminary data.</text>
</comment>
<evidence type="ECO:0000313" key="1">
    <source>
        <dbReference type="EMBL" id="MPM90291.1"/>
    </source>
</evidence>
<accession>A0A645DM22</accession>
<dbReference type="AlphaFoldDB" id="A0A645DM22"/>